<protein>
    <submittedName>
        <fullName evidence="2">Uncharacterized protein</fullName>
    </submittedName>
</protein>
<name>Q7RJI1_PLAYO</name>
<evidence type="ECO:0000256" key="1">
    <source>
        <dbReference type="SAM" id="Phobius"/>
    </source>
</evidence>
<dbReference type="AlphaFoldDB" id="Q7RJI1"/>
<dbReference type="Proteomes" id="UP000008553">
    <property type="component" value="Unassembled WGS sequence"/>
</dbReference>
<feature type="transmembrane region" description="Helical" evidence="1">
    <location>
        <begin position="20"/>
        <end position="40"/>
    </location>
</feature>
<sequence length="47" mass="5722">MRITTFFYSPSKLAKIYNKVFLLKLLIYFSYISPLIAYIAKKKYFFK</sequence>
<keyword evidence="1" id="KW-0812">Transmembrane</keyword>
<proteinExistence type="predicted"/>
<comment type="caution">
    <text evidence="2">The sequence shown here is derived from an EMBL/GenBank/DDBJ whole genome shotgun (WGS) entry which is preliminary data.</text>
</comment>
<keyword evidence="1" id="KW-0472">Membrane</keyword>
<accession>Q7RJI1</accession>
<gene>
    <name evidence="2" type="ORF">PY03279</name>
</gene>
<evidence type="ECO:0000313" key="3">
    <source>
        <dbReference type="Proteomes" id="UP000008553"/>
    </source>
</evidence>
<reference evidence="2 3" key="1">
    <citation type="journal article" date="2002" name="Nature">
        <title>Genome sequence and comparative analysis of the model rodent malaria parasite Plasmodium yoelii yoelii.</title>
        <authorList>
            <person name="Carlton J.M."/>
            <person name="Angiuoli S.V."/>
            <person name="Suh B.B."/>
            <person name="Kooij T.W."/>
            <person name="Pertea M."/>
            <person name="Silva J.C."/>
            <person name="Ermolaeva M.D."/>
            <person name="Allen J.E."/>
            <person name="Selengut J.D."/>
            <person name="Koo H.L."/>
            <person name="Peterson J.D."/>
            <person name="Pop M."/>
            <person name="Kosack D.S."/>
            <person name="Shumway M.F."/>
            <person name="Bidwell S.L."/>
            <person name="Shallom S.J."/>
            <person name="van Aken S.E."/>
            <person name="Riedmuller S.B."/>
            <person name="Feldblyum T.V."/>
            <person name="Cho J.K."/>
            <person name="Quackenbush J."/>
            <person name="Sedegah M."/>
            <person name="Shoaibi A."/>
            <person name="Cummings L.M."/>
            <person name="Florens L."/>
            <person name="Yates J.R."/>
            <person name="Raine J.D."/>
            <person name="Sinden R.E."/>
            <person name="Harris M.A."/>
            <person name="Cunningham D.A."/>
            <person name="Preiser P.R."/>
            <person name="Bergman L.W."/>
            <person name="Vaidya A.B."/>
            <person name="van Lin L.H."/>
            <person name="Janse C.J."/>
            <person name="Waters A.P."/>
            <person name="Smith H.O."/>
            <person name="White O.R."/>
            <person name="Salzberg S.L."/>
            <person name="Venter J.C."/>
            <person name="Fraser C.M."/>
            <person name="Hoffman S.L."/>
            <person name="Gardner M.J."/>
            <person name="Carucci D.J."/>
        </authorList>
    </citation>
    <scope>NUCLEOTIDE SEQUENCE [LARGE SCALE GENOMIC DNA]</scope>
    <source>
        <strain evidence="2 3">17XNL</strain>
    </source>
</reference>
<organism evidence="2 3">
    <name type="scientific">Plasmodium yoelii yoelii</name>
    <dbReference type="NCBI Taxonomy" id="73239"/>
    <lineage>
        <taxon>Eukaryota</taxon>
        <taxon>Sar</taxon>
        <taxon>Alveolata</taxon>
        <taxon>Apicomplexa</taxon>
        <taxon>Aconoidasida</taxon>
        <taxon>Haemosporida</taxon>
        <taxon>Plasmodiidae</taxon>
        <taxon>Plasmodium</taxon>
        <taxon>Plasmodium (Vinckeia)</taxon>
    </lineage>
</organism>
<dbReference type="EMBL" id="AABL01000932">
    <property type="protein sequence ID" value="EAA22839.1"/>
    <property type="molecule type" value="Genomic_DNA"/>
</dbReference>
<evidence type="ECO:0000313" key="2">
    <source>
        <dbReference type="EMBL" id="EAA22839.1"/>
    </source>
</evidence>
<keyword evidence="1" id="KW-1133">Transmembrane helix</keyword>
<dbReference type="InParanoid" id="Q7RJI1"/>
<keyword evidence="3" id="KW-1185">Reference proteome</keyword>
<dbReference type="PaxDb" id="73239-Q7RJI1"/>